<name>A0A9J7BLJ6_9BACT</name>
<dbReference type="AlphaFoldDB" id="A0A9J7BLJ6"/>
<accession>A0A9J7BLJ6</accession>
<reference evidence="1" key="1">
    <citation type="submission" date="2021-04" db="EMBL/GenBank/DDBJ databases">
        <title>Phylogenetic analysis of Acidobacteriaceae.</title>
        <authorList>
            <person name="Qiu L."/>
            <person name="Zhang Q."/>
        </authorList>
    </citation>
    <scope>NUCLEOTIDE SEQUENCE</scope>
    <source>
        <strain evidence="1">DSM 25168</strain>
    </source>
</reference>
<gene>
    <name evidence="1" type="ORF">MOP44_23500</name>
</gene>
<protein>
    <submittedName>
        <fullName evidence="1">Uncharacterized protein</fullName>
    </submittedName>
</protein>
<evidence type="ECO:0000313" key="2">
    <source>
        <dbReference type="Proteomes" id="UP001059380"/>
    </source>
</evidence>
<dbReference type="RefSeq" id="WP_260792854.1">
    <property type="nucleotide sequence ID" value="NZ_CP093313.1"/>
</dbReference>
<evidence type="ECO:0000313" key="1">
    <source>
        <dbReference type="EMBL" id="UWZ83519.1"/>
    </source>
</evidence>
<keyword evidence="2" id="KW-1185">Reference proteome</keyword>
<dbReference type="KEGG" id="orp:MOP44_23500"/>
<dbReference type="EMBL" id="CP093313">
    <property type="protein sequence ID" value="UWZ83519.1"/>
    <property type="molecule type" value="Genomic_DNA"/>
</dbReference>
<organism evidence="1 2">
    <name type="scientific">Occallatibacter riparius</name>
    <dbReference type="NCBI Taxonomy" id="1002689"/>
    <lineage>
        <taxon>Bacteria</taxon>
        <taxon>Pseudomonadati</taxon>
        <taxon>Acidobacteriota</taxon>
        <taxon>Terriglobia</taxon>
        <taxon>Terriglobales</taxon>
        <taxon>Acidobacteriaceae</taxon>
        <taxon>Occallatibacter</taxon>
    </lineage>
</organism>
<dbReference type="Proteomes" id="UP001059380">
    <property type="component" value="Chromosome"/>
</dbReference>
<proteinExistence type="predicted"/>
<sequence length="165" mass="18426">MIQLSVSDAKLHCNHVKPEQCWAIAVSDVVLIAEYTTDEGPKVDDYFLVFITREEGELYYSNVTMYAAGINESLTALESLLGCSLELALSSSTEMKSRVVWPQKLAGSAYFRYEQVVPEGFWDRVRSRVQGTRMESHVADSVCEYLAALNQPEPHINATESTPSP</sequence>